<name>A0A2M4B6S4_9DIPT</name>
<protein>
    <submittedName>
        <fullName evidence="1">Putative secreted protein</fullName>
    </submittedName>
</protein>
<sequence length="81" mass="9360">MVFLKSFVGCSITLIHARHDRIQHMMKGQLGNNNNNNEKDESGFRWPLCHHSTQMTTAEGWAKESVFFTPTQTQTYISLPY</sequence>
<organism evidence="1">
    <name type="scientific">Anopheles triannulatus</name>
    <dbReference type="NCBI Taxonomy" id="58253"/>
    <lineage>
        <taxon>Eukaryota</taxon>
        <taxon>Metazoa</taxon>
        <taxon>Ecdysozoa</taxon>
        <taxon>Arthropoda</taxon>
        <taxon>Hexapoda</taxon>
        <taxon>Insecta</taxon>
        <taxon>Pterygota</taxon>
        <taxon>Neoptera</taxon>
        <taxon>Endopterygota</taxon>
        <taxon>Diptera</taxon>
        <taxon>Nematocera</taxon>
        <taxon>Culicoidea</taxon>
        <taxon>Culicidae</taxon>
        <taxon>Anophelinae</taxon>
        <taxon>Anopheles</taxon>
    </lineage>
</organism>
<accession>A0A2M4B6S4</accession>
<dbReference type="EMBL" id="GGFK01015432">
    <property type="protein sequence ID" value="MBW48753.1"/>
    <property type="molecule type" value="Transcribed_RNA"/>
</dbReference>
<proteinExistence type="predicted"/>
<evidence type="ECO:0000313" key="1">
    <source>
        <dbReference type="EMBL" id="MBW48753.1"/>
    </source>
</evidence>
<dbReference type="AlphaFoldDB" id="A0A2M4B6S4"/>
<reference evidence="1" key="1">
    <citation type="submission" date="2018-01" db="EMBL/GenBank/DDBJ databases">
        <title>An insight into the sialome of Amazonian anophelines.</title>
        <authorList>
            <person name="Ribeiro J.M."/>
            <person name="Scarpassa V."/>
            <person name="Calvo E."/>
        </authorList>
    </citation>
    <scope>NUCLEOTIDE SEQUENCE</scope>
    <source>
        <tissue evidence="1">Salivary glands</tissue>
    </source>
</reference>